<dbReference type="GO" id="GO:0000287">
    <property type="term" value="F:magnesium ion binding"/>
    <property type="evidence" value="ECO:0007669"/>
    <property type="project" value="InterPro"/>
</dbReference>
<evidence type="ECO:0000256" key="3">
    <source>
        <dbReference type="ARBA" id="ARBA00023052"/>
    </source>
</evidence>
<sequence>MSAPQQKSGRPLNFNGTVADALARGLLRHGVKLVFGQSLPSALHLAAKSHGIRQAWYRTENAGGAMADAFARLSHRVGVVTAQNGPAATLLVPPLAEALKASVPVVALVQEVALTQTDKNAFQEFDHLALFGACTKWVRRLDQPGRVDDYLDMAFRAAVSGRPGPVALLLPADLLLAPCRPGEVARCQSLGCYPLERTMPDYLHLEQAADLLAQAECPLIIAGGGVHLSGACEELAMLQEAAALPVATTVMGKGAVDENHPLSLGVVGYFMGTGGTTKFQRELVEGADLVLLVGNRTNQNGTDSWSLYPPKARYIQIDADPMEIGRNYEALPLLGDAKLTLSELMAVIEGRDLTKRLTARGALEERIAQGKARHRQEAKGLLTSRRKPVRPERVMHELNRRLTPETVVVADASYSSIWVANYLTCLAPGMRFITPRGLAGLGWGLPMAMGAKLAQPSSPVVCLAGDGGFAHCWAELEAAARMGLDLTVLVLNNRILGYQKHAENVKFGDHTDAVYMSDVNHAAVAQAAGCRGIRVREPAELPRALDEALGEPGPVLVDILTDPKAYPPITSFEGKLAM</sequence>
<evidence type="ECO:0000256" key="2">
    <source>
        <dbReference type="ARBA" id="ARBA00007812"/>
    </source>
</evidence>
<organism evidence="8 9">
    <name type="scientific">Desulfoferula mesophila</name>
    <dbReference type="NCBI Taxonomy" id="3058419"/>
    <lineage>
        <taxon>Bacteria</taxon>
        <taxon>Pseudomonadati</taxon>
        <taxon>Thermodesulfobacteriota</taxon>
        <taxon>Desulfarculia</taxon>
        <taxon>Desulfarculales</taxon>
        <taxon>Desulfarculaceae</taxon>
        <taxon>Desulfoferula</taxon>
    </lineage>
</organism>
<dbReference type="CDD" id="cd07035">
    <property type="entry name" value="TPP_PYR_POX_like"/>
    <property type="match status" value="1"/>
</dbReference>
<name>A0AAU9EKN2_9BACT</name>
<dbReference type="InterPro" id="IPR029061">
    <property type="entry name" value="THDP-binding"/>
</dbReference>
<dbReference type="GO" id="GO:0009099">
    <property type="term" value="P:L-valine biosynthetic process"/>
    <property type="evidence" value="ECO:0007669"/>
    <property type="project" value="TreeGrafter"/>
</dbReference>
<dbReference type="RefSeq" id="WP_338605510.1">
    <property type="nucleotide sequence ID" value="NZ_AP028679.1"/>
</dbReference>
<dbReference type="GO" id="GO:0030976">
    <property type="term" value="F:thiamine pyrophosphate binding"/>
    <property type="evidence" value="ECO:0007669"/>
    <property type="project" value="InterPro"/>
</dbReference>
<reference evidence="9" key="1">
    <citation type="journal article" date="2023" name="Arch. Microbiol.">
        <title>Desulfoferula mesophilus gen. nov. sp. nov., a mesophilic sulfate-reducing bacterium isolated from a brackish lake sediment.</title>
        <authorList>
            <person name="Watanabe T."/>
            <person name="Yabe T."/>
            <person name="Tsuji J.M."/>
            <person name="Fukui M."/>
        </authorList>
    </citation>
    <scope>NUCLEOTIDE SEQUENCE [LARGE SCALE GENOMIC DNA]</scope>
    <source>
        <strain evidence="9">12FAK</strain>
    </source>
</reference>
<proteinExistence type="inferred from homology"/>
<comment type="cofactor">
    <cofactor evidence="1">
        <name>thiamine diphosphate</name>
        <dbReference type="ChEBI" id="CHEBI:58937"/>
    </cofactor>
</comment>
<dbReference type="InterPro" id="IPR012001">
    <property type="entry name" value="Thiamin_PyroP_enz_TPP-bd_dom"/>
</dbReference>
<protein>
    <submittedName>
        <fullName evidence="8">Acetolactate synthase</fullName>
    </submittedName>
</protein>
<keyword evidence="9" id="KW-1185">Reference proteome</keyword>
<dbReference type="InterPro" id="IPR011766">
    <property type="entry name" value="TPP_enzyme_TPP-bd"/>
</dbReference>
<dbReference type="EMBL" id="AP028679">
    <property type="protein sequence ID" value="BEQ13764.1"/>
    <property type="molecule type" value="Genomic_DNA"/>
</dbReference>
<feature type="domain" description="Thiamine pyrophosphate enzyme TPP-binding" evidence="6">
    <location>
        <begin position="412"/>
        <end position="559"/>
    </location>
</feature>
<accession>A0AAU9EKN2</accession>
<evidence type="ECO:0000256" key="1">
    <source>
        <dbReference type="ARBA" id="ARBA00001964"/>
    </source>
</evidence>
<dbReference type="GO" id="GO:0003984">
    <property type="term" value="F:acetolactate synthase activity"/>
    <property type="evidence" value="ECO:0007669"/>
    <property type="project" value="TreeGrafter"/>
</dbReference>
<feature type="domain" description="Thiamine pyrophosphate enzyme N-terminal TPP-binding" evidence="7">
    <location>
        <begin position="17"/>
        <end position="130"/>
    </location>
</feature>
<dbReference type="KEGG" id="dmp:FAK_08300"/>
<dbReference type="GO" id="GO:0050660">
    <property type="term" value="F:flavin adenine dinucleotide binding"/>
    <property type="evidence" value="ECO:0007669"/>
    <property type="project" value="TreeGrafter"/>
</dbReference>
<comment type="similarity">
    <text evidence="2 4">Belongs to the TPP enzyme family.</text>
</comment>
<dbReference type="Proteomes" id="UP001366166">
    <property type="component" value="Chromosome"/>
</dbReference>
<keyword evidence="3 4" id="KW-0786">Thiamine pyrophosphate</keyword>
<evidence type="ECO:0000259" key="6">
    <source>
        <dbReference type="Pfam" id="PF02775"/>
    </source>
</evidence>
<dbReference type="InterPro" id="IPR029035">
    <property type="entry name" value="DHS-like_NAD/FAD-binding_dom"/>
</dbReference>
<dbReference type="Pfam" id="PF00205">
    <property type="entry name" value="TPP_enzyme_M"/>
    <property type="match status" value="1"/>
</dbReference>
<evidence type="ECO:0000259" key="7">
    <source>
        <dbReference type="Pfam" id="PF02776"/>
    </source>
</evidence>
<dbReference type="SUPFAM" id="SSF52467">
    <property type="entry name" value="DHS-like NAD/FAD-binding domain"/>
    <property type="match status" value="1"/>
</dbReference>
<dbReference type="SUPFAM" id="SSF52518">
    <property type="entry name" value="Thiamin diphosphate-binding fold (THDP-binding)"/>
    <property type="match status" value="2"/>
</dbReference>
<dbReference type="GO" id="GO:0005948">
    <property type="term" value="C:acetolactate synthase complex"/>
    <property type="evidence" value="ECO:0007669"/>
    <property type="project" value="TreeGrafter"/>
</dbReference>
<dbReference type="NCBIfam" id="NF004772">
    <property type="entry name" value="PRK06112.1"/>
    <property type="match status" value="1"/>
</dbReference>
<dbReference type="CDD" id="cd00568">
    <property type="entry name" value="TPP_enzymes"/>
    <property type="match status" value="1"/>
</dbReference>
<evidence type="ECO:0000313" key="9">
    <source>
        <dbReference type="Proteomes" id="UP001366166"/>
    </source>
</evidence>
<evidence type="ECO:0000313" key="8">
    <source>
        <dbReference type="EMBL" id="BEQ13764.1"/>
    </source>
</evidence>
<feature type="domain" description="Thiamine pyrophosphate enzyme central" evidence="5">
    <location>
        <begin position="205"/>
        <end position="344"/>
    </location>
</feature>
<dbReference type="InterPro" id="IPR012000">
    <property type="entry name" value="Thiamin_PyroP_enz_cen_dom"/>
</dbReference>
<dbReference type="GO" id="GO:0009097">
    <property type="term" value="P:isoleucine biosynthetic process"/>
    <property type="evidence" value="ECO:0007669"/>
    <property type="project" value="TreeGrafter"/>
</dbReference>
<evidence type="ECO:0000259" key="5">
    <source>
        <dbReference type="Pfam" id="PF00205"/>
    </source>
</evidence>
<dbReference type="PANTHER" id="PTHR18968:SF13">
    <property type="entry name" value="ACETOLACTATE SYNTHASE CATALYTIC SUBUNIT, MITOCHONDRIAL"/>
    <property type="match status" value="1"/>
</dbReference>
<dbReference type="Pfam" id="PF02776">
    <property type="entry name" value="TPP_enzyme_N"/>
    <property type="match status" value="1"/>
</dbReference>
<dbReference type="InterPro" id="IPR000399">
    <property type="entry name" value="TPP-bd_CS"/>
</dbReference>
<dbReference type="Gene3D" id="3.40.50.1220">
    <property type="entry name" value="TPP-binding domain"/>
    <property type="match status" value="1"/>
</dbReference>
<gene>
    <name evidence="8" type="ORF">FAK_08300</name>
</gene>
<dbReference type="Pfam" id="PF02775">
    <property type="entry name" value="TPP_enzyme_C"/>
    <property type="match status" value="1"/>
</dbReference>
<evidence type="ECO:0000256" key="4">
    <source>
        <dbReference type="RuleBase" id="RU362132"/>
    </source>
</evidence>
<dbReference type="InterPro" id="IPR045229">
    <property type="entry name" value="TPP_enz"/>
</dbReference>
<dbReference type="PANTHER" id="PTHR18968">
    <property type="entry name" value="THIAMINE PYROPHOSPHATE ENZYMES"/>
    <property type="match status" value="1"/>
</dbReference>
<dbReference type="PROSITE" id="PS00187">
    <property type="entry name" value="TPP_ENZYMES"/>
    <property type="match status" value="1"/>
</dbReference>
<dbReference type="AlphaFoldDB" id="A0AAU9EKN2"/>
<dbReference type="Gene3D" id="3.40.50.970">
    <property type="match status" value="2"/>
</dbReference>